<reference evidence="1 2" key="1">
    <citation type="journal article" date="2015" name="Genome Announc.">
        <title>Draft Genome Sequences of Marine Isolates of Thalassomonas viridans and Thalassomonas actiniarum.</title>
        <authorList>
            <person name="Olonade I."/>
            <person name="van Zyl L.J."/>
            <person name="Trindade M."/>
        </authorList>
    </citation>
    <scope>NUCLEOTIDE SEQUENCE [LARGE SCALE GENOMIC DNA]</scope>
    <source>
        <strain evidence="1 2">XOM25</strain>
    </source>
</reference>
<organism evidence="1 2">
    <name type="scientific">Thalassomonas viridans</name>
    <dbReference type="NCBI Taxonomy" id="137584"/>
    <lineage>
        <taxon>Bacteria</taxon>
        <taxon>Pseudomonadati</taxon>
        <taxon>Pseudomonadota</taxon>
        <taxon>Gammaproteobacteria</taxon>
        <taxon>Alteromonadales</taxon>
        <taxon>Colwelliaceae</taxon>
        <taxon>Thalassomonas</taxon>
    </lineage>
</organism>
<sequence length="532" mass="59940">MDPKTSGYQYDQKGNKFRIKQLKTPQTQDAKLGHLHKHYAEHPSRGLTPAKLAGILQRAEQGDLIAQCELAEDMEEKDGHIFSELQKRRLCMKSVPWKIVPPRNPSAAEQRDTEMLQELFEDMTFFDQVLFDMSDAILKGFSNQEISWHQEEKIWLPQEIEFKDPSWFRVNPNNRNELMLRDHSETGEALQPFGWIRHVHKTKSGYVSRNGLARVLAWPYLFKNFSVRDLAEFLEIYGLPLRLGKYPTGASPDEKMTLLRAVMSIGHNAGGIIPKGMDIEFQNAASGGKDPFEYMVSLMEKTESKAILGGTLTSQADGKSSTNALGNVHNEVREELRDSDLMQLASTLTRDLVLPKYMLNCRSFEKPSRSPRFEFDITEAEDMKAFSESLPGLVGLGFRIPRSWGHNKLQIPEAKGDEEVLTLPGAAAENDNQEQKEAALKKQAITKIAALKQKSSTDVADLYSKQLADDMSPVLKNFTDEIQQLVDSAESWEDLQESLADLNLSVDEATEVMQQALVAAQLSGQHEVNEGN</sequence>
<reference evidence="1 2" key="2">
    <citation type="journal article" date="2022" name="Mar. Drugs">
        <title>Bioassay-Guided Fractionation Leads to the Detection of Cholic Acid Generated by the Rare Thalassomonas sp.</title>
        <authorList>
            <person name="Pheiffer F."/>
            <person name="Schneider Y.K."/>
            <person name="Hansen E.H."/>
            <person name="Andersen J.H."/>
            <person name="Isaksson J."/>
            <person name="Busche T."/>
            <person name="R C."/>
            <person name="Kalinowski J."/>
            <person name="Zyl L.V."/>
            <person name="Trindade M."/>
        </authorList>
    </citation>
    <scope>NUCLEOTIDE SEQUENCE [LARGE SCALE GENOMIC DNA]</scope>
    <source>
        <strain evidence="1 2">XOM25</strain>
    </source>
</reference>
<name>A0AAE9Z8K8_9GAMM</name>
<dbReference type="AlphaFoldDB" id="A0AAE9Z8K8"/>
<dbReference type="InterPro" id="IPR009279">
    <property type="entry name" value="Portal_Mu"/>
</dbReference>
<keyword evidence="2" id="KW-1185">Reference proteome</keyword>
<protein>
    <submittedName>
        <fullName evidence="1">DUF935 domain-containing protein</fullName>
    </submittedName>
</protein>
<proteinExistence type="predicted"/>
<dbReference type="KEGG" id="tvd:SG34_010535"/>
<accession>A0AAE9Z8K8</accession>
<gene>
    <name evidence="1" type="ORF">SG34_010535</name>
</gene>
<dbReference type="RefSeq" id="WP_044840712.1">
    <property type="nucleotide sequence ID" value="NZ_CP059733.1"/>
</dbReference>
<dbReference type="EMBL" id="CP059733">
    <property type="protein sequence ID" value="WDE07283.1"/>
    <property type="molecule type" value="Genomic_DNA"/>
</dbReference>
<dbReference type="Pfam" id="PF06074">
    <property type="entry name" value="Portal_Mu"/>
    <property type="match status" value="1"/>
</dbReference>
<dbReference type="Proteomes" id="UP000032352">
    <property type="component" value="Chromosome"/>
</dbReference>
<evidence type="ECO:0000313" key="2">
    <source>
        <dbReference type="Proteomes" id="UP000032352"/>
    </source>
</evidence>
<evidence type="ECO:0000313" key="1">
    <source>
        <dbReference type="EMBL" id="WDE07283.1"/>
    </source>
</evidence>